<accession>A0A932FZR8</accession>
<dbReference type="Pfam" id="PF01220">
    <property type="entry name" value="DHquinase_II"/>
    <property type="match status" value="1"/>
</dbReference>
<evidence type="ECO:0000256" key="10">
    <source>
        <dbReference type="PIRSR" id="PIRSR001399-2"/>
    </source>
</evidence>
<dbReference type="HAMAP" id="MF_00169">
    <property type="entry name" value="AroQ"/>
    <property type="match status" value="1"/>
</dbReference>
<dbReference type="GO" id="GO:0009073">
    <property type="term" value="P:aromatic amino acid family biosynthetic process"/>
    <property type="evidence" value="ECO:0007669"/>
    <property type="project" value="UniProtKB-KW"/>
</dbReference>
<dbReference type="Gene3D" id="3.40.50.9100">
    <property type="entry name" value="Dehydroquinase, class II"/>
    <property type="match status" value="1"/>
</dbReference>
<evidence type="ECO:0000256" key="6">
    <source>
        <dbReference type="ARBA" id="ARBA00012060"/>
    </source>
</evidence>
<comment type="caution">
    <text evidence="12">The sequence shown here is derived from an EMBL/GenBank/DDBJ whole genome shotgun (WGS) entry which is preliminary data.</text>
</comment>
<dbReference type="NCBIfam" id="TIGR01088">
    <property type="entry name" value="aroQ"/>
    <property type="match status" value="1"/>
</dbReference>
<dbReference type="EC" id="4.2.1.10" evidence="6 8"/>
<dbReference type="NCBIfam" id="NF003805">
    <property type="entry name" value="PRK05395.1-2"/>
    <property type="match status" value="1"/>
</dbReference>
<dbReference type="AlphaFoldDB" id="A0A932FZR8"/>
<feature type="binding site" evidence="8 10">
    <location>
        <position position="88"/>
    </location>
    <ligand>
        <name>substrate</name>
    </ligand>
</feature>
<dbReference type="NCBIfam" id="NF003807">
    <property type="entry name" value="PRK05395.1-4"/>
    <property type="match status" value="1"/>
</dbReference>
<comment type="function">
    <text evidence="2 8">Catalyzes a trans-dehydration via an enolate intermediate.</text>
</comment>
<dbReference type="InterPro" id="IPR036441">
    <property type="entry name" value="DHquinase_II_sf"/>
</dbReference>
<dbReference type="SUPFAM" id="SSF52304">
    <property type="entry name" value="Type II 3-dehydroquinate dehydratase"/>
    <property type="match status" value="1"/>
</dbReference>
<feature type="binding site" evidence="8 10">
    <location>
        <begin position="102"/>
        <end position="103"/>
    </location>
    <ligand>
        <name>substrate</name>
    </ligand>
</feature>
<dbReference type="PANTHER" id="PTHR21272">
    <property type="entry name" value="CATABOLIC 3-DEHYDROQUINASE"/>
    <property type="match status" value="1"/>
</dbReference>
<dbReference type="GO" id="GO:0019631">
    <property type="term" value="P:quinate catabolic process"/>
    <property type="evidence" value="ECO:0007669"/>
    <property type="project" value="TreeGrafter"/>
</dbReference>
<feature type="active site" description="Proton donor" evidence="8 9">
    <location>
        <position position="101"/>
    </location>
</feature>
<keyword evidence="8" id="KW-0057">Aromatic amino acid biosynthesis</keyword>
<evidence type="ECO:0000256" key="11">
    <source>
        <dbReference type="PIRSR" id="PIRSR001399-3"/>
    </source>
</evidence>
<evidence type="ECO:0000256" key="1">
    <source>
        <dbReference type="ARBA" id="ARBA00001864"/>
    </source>
</evidence>
<dbReference type="GO" id="GO:0008652">
    <property type="term" value="P:amino acid biosynthetic process"/>
    <property type="evidence" value="ECO:0007669"/>
    <property type="project" value="UniProtKB-KW"/>
</dbReference>
<dbReference type="GO" id="GO:0003855">
    <property type="term" value="F:3-dehydroquinate dehydratase activity"/>
    <property type="evidence" value="ECO:0007669"/>
    <property type="project" value="UniProtKB-UniRule"/>
</dbReference>
<feature type="binding site" evidence="8 10">
    <location>
        <position position="81"/>
    </location>
    <ligand>
        <name>substrate</name>
    </ligand>
</feature>
<organism evidence="12 13">
    <name type="scientific">Tectimicrobiota bacterium</name>
    <dbReference type="NCBI Taxonomy" id="2528274"/>
    <lineage>
        <taxon>Bacteria</taxon>
        <taxon>Pseudomonadati</taxon>
        <taxon>Nitrospinota/Tectimicrobiota group</taxon>
        <taxon>Candidatus Tectimicrobiota</taxon>
    </lineage>
</organism>
<dbReference type="PROSITE" id="PS01029">
    <property type="entry name" value="DEHYDROQUINASE_II"/>
    <property type="match status" value="1"/>
</dbReference>
<comment type="catalytic activity">
    <reaction evidence="1 8">
        <text>3-dehydroquinate = 3-dehydroshikimate + H2O</text>
        <dbReference type="Rhea" id="RHEA:21096"/>
        <dbReference type="ChEBI" id="CHEBI:15377"/>
        <dbReference type="ChEBI" id="CHEBI:16630"/>
        <dbReference type="ChEBI" id="CHEBI:32364"/>
        <dbReference type="EC" id="4.2.1.10"/>
    </reaction>
</comment>
<dbReference type="NCBIfam" id="NF003806">
    <property type="entry name" value="PRK05395.1-3"/>
    <property type="match status" value="1"/>
</dbReference>
<evidence type="ECO:0000256" key="9">
    <source>
        <dbReference type="PIRSR" id="PIRSR001399-1"/>
    </source>
</evidence>
<evidence type="ECO:0000313" key="13">
    <source>
        <dbReference type="Proteomes" id="UP000769766"/>
    </source>
</evidence>
<name>A0A932FZR8_UNCTE</name>
<dbReference type="PIRSF" id="PIRSF001399">
    <property type="entry name" value="DHquinase_II"/>
    <property type="match status" value="1"/>
</dbReference>
<reference evidence="12" key="1">
    <citation type="submission" date="2020-07" db="EMBL/GenBank/DDBJ databases">
        <title>Huge and variable diversity of episymbiotic CPR bacteria and DPANN archaea in groundwater ecosystems.</title>
        <authorList>
            <person name="He C.Y."/>
            <person name="Keren R."/>
            <person name="Whittaker M."/>
            <person name="Farag I.F."/>
            <person name="Doudna J."/>
            <person name="Cate J.H.D."/>
            <person name="Banfield J.F."/>
        </authorList>
    </citation>
    <scope>NUCLEOTIDE SEQUENCE</scope>
    <source>
        <strain evidence="12">NC_groundwater_672_Ag_B-0.1um_62_36</strain>
    </source>
</reference>
<sequence length="147" mass="15814">MATRVLVIHGPNLNLLGLREPGIYGALTLAQINAELERLASELGVEIEFFQSNHEGALVEAIQGALGRIDAIVINPAAYTHTSVAIRDALLAVSLPTVEVHLSNVHRREEFRHRSLVVDVAAGQVMGFGLHSYLLGLRAALALIPRG</sequence>
<dbReference type="InterPro" id="IPR018509">
    <property type="entry name" value="DHquinase_II_CS"/>
</dbReference>
<gene>
    <name evidence="8 12" type="primary">aroQ</name>
    <name evidence="12" type="ORF">HYY20_02150</name>
</gene>
<dbReference type="PANTHER" id="PTHR21272:SF3">
    <property type="entry name" value="CATABOLIC 3-DEHYDROQUINASE"/>
    <property type="match status" value="1"/>
</dbReference>
<feature type="binding site" evidence="8 10">
    <location>
        <position position="112"/>
    </location>
    <ligand>
        <name>substrate</name>
    </ligand>
</feature>
<dbReference type="EMBL" id="JACPRF010000063">
    <property type="protein sequence ID" value="MBI2875665.1"/>
    <property type="molecule type" value="Genomic_DNA"/>
</dbReference>
<feature type="binding site" evidence="8 10">
    <location>
        <position position="75"/>
    </location>
    <ligand>
        <name>substrate</name>
    </ligand>
</feature>
<dbReference type="CDD" id="cd00466">
    <property type="entry name" value="DHQase_II"/>
    <property type="match status" value="1"/>
</dbReference>
<keyword evidence="8" id="KW-0028">Amino-acid biosynthesis</keyword>
<proteinExistence type="inferred from homology"/>
<evidence type="ECO:0000313" key="12">
    <source>
        <dbReference type="EMBL" id="MBI2875665.1"/>
    </source>
</evidence>
<protein>
    <recommendedName>
        <fullName evidence="6 8">3-dehydroquinate dehydratase</fullName>
        <shortName evidence="8">3-dehydroquinase</shortName>
        <ecNumber evidence="6 8">4.2.1.10</ecNumber>
    </recommendedName>
    <alternativeName>
        <fullName evidence="8">Type II DHQase</fullName>
    </alternativeName>
</protein>
<evidence type="ECO:0000256" key="4">
    <source>
        <dbReference type="ARBA" id="ARBA00011037"/>
    </source>
</evidence>
<evidence type="ECO:0000256" key="2">
    <source>
        <dbReference type="ARBA" id="ARBA00003924"/>
    </source>
</evidence>
<evidence type="ECO:0000256" key="8">
    <source>
        <dbReference type="HAMAP-Rule" id="MF_00169"/>
    </source>
</evidence>
<feature type="site" description="Transition state stabilizer" evidence="8 11">
    <location>
        <position position="19"/>
    </location>
</feature>
<keyword evidence="7 8" id="KW-0456">Lyase</keyword>
<comment type="pathway">
    <text evidence="3 8">Metabolic intermediate biosynthesis; chorismate biosynthesis; chorismate from D-erythrose 4-phosphate and phosphoenolpyruvate: step 3/7.</text>
</comment>
<dbReference type="Proteomes" id="UP000769766">
    <property type="component" value="Unassembled WGS sequence"/>
</dbReference>
<dbReference type="GO" id="GO:0009423">
    <property type="term" value="P:chorismate biosynthetic process"/>
    <property type="evidence" value="ECO:0007669"/>
    <property type="project" value="UniProtKB-UniRule"/>
</dbReference>
<comment type="subunit">
    <text evidence="5 8">Homododecamer.</text>
</comment>
<dbReference type="InterPro" id="IPR001874">
    <property type="entry name" value="DHquinase_II"/>
</dbReference>
<dbReference type="NCBIfam" id="NF003804">
    <property type="entry name" value="PRK05395.1-1"/>
    <property type="match status" value="1"/>
</dbReference>
<evidence type="ECO:0000256" key="5">
    <source>
        <dbReference type="ARBA" id="ARBA00011193"/>
    </source>
</evidence>
<evidence type="ECO:0000256" key="3">
    <source>
        <dbReference type="ARBA" id="ARBA00004902"/>
    </source>
</evidence>
<comment type="similarity">
    <text evidence="4 8">Belongs to the type-II 3-dehydroquinase family.</text>
</comment>
<evidence type="ECO:0000256" key="7">
    <source>
        <dbReference type="ARBA" id="ARBA00023239"/>
    </source>
</evidence>
<feature type="active site" description="Proton acceptor" evidence="8 9">
    <location>
        <position position="24"/>
    </location>
</feature>